<keyword evidence="4" id="KW-1185">Reference proteome</keyword>
<gene>
    <name evidence="3" type="primary">smc_1</name>
    <name evidence="3" type="ORF">MBHS_01027</name>
</gene>
<accession>A0A1H6F7Y2</accession>
<dbReference type="AlphaFoldDB" id="A0A1H6F7Y2"/>
<dbReference type="Gene3D" id="1.20.5.340">
    <property type="match status" value="1"/>
</dbReference>
<keyword evidence="2" id="KW-0812">Transmembrane</keyword>
<sequence>MGIQKGMLNTFLMGLIVILLIGIIGVTVFFQGTIKEANEKFEHKTLQLELTKEELQFQLNEFQKLNSTYLNLNSDLESYTTEFEQVYSSCSEENDAIAKQLNETKSKLFTATGQIYQLKTDGKRLNQDVKNIMNHMKVVEEENLDDLSDQIDEIVSANENIDKKIDEYEDSEIIVSCDNTIDNIDSYSNDIEDSVDTTESRVTNLEDLFEKTYVDLDEVILKLSKY</sequence>
<feature type="coiled-coil region" evidence="1">
    <location>
        <begin position="144"/>
        <end position="171"/>
    </location>
</feature>
<evidence type="ECO:0000256" key="1">
    <source>
        <dbReference type="SAM" id="Coils"/>
    </source>
</evidence>
<dbReference type="Proteomes" id="UP000236724">
    <property type="component" value="Unassembled WGS sequence"/>
</dbReference>
<dbReference type="RefSeq" id="WP_177428247.1">
    <property type="nucleotide sequence ID" value="NZ_FMSV02000166.1"/>
</dbReference>
<keyword evidence="2" id="KW-1133">Transmembrane helix</keyword>
<dbReference type="EMBL" id="FMSV02000166">
    <property type="protein sequence ID" value="SEH05174.1"/>
    <property type="molecule type" value="Genomic_DNA"/>
</dbReference>
<name>A0A1H6F7Y2_9GAMM</name>
<keyword evidence="2" id="KW-0472">Membrane</keyword>
<protein>
    <submittedName>
        <fullName evidence="3">Chromosome partition protein Smc</fullName>
    </submittedName>
</protein>
<evidence type="ECO:0000313" key="3">
    <source>
        <dbReference type="EMBL" id="SEH05174.1"/>
    </source>
</evidence>
<feature type="transmembrane region" description="Helical" evidence="2">
    <location>
        <begin position="12"/>
        <end position="30"/>
    </location>
</feature>
<reference evidence="3 4" key="1">
    <citation type="submission" date="2016-10" db="EMBL/GenBank/DDBJ databases">
        <authorList>
            <person name="de Groot N.N."/>
        </authorList>
    </citation>
    <scope>NUCLEOTIDE SEQUENCE [LARGE SCALE GENOMIC DNA]</scope>
    <source>
        <strain evidence="3">MBHS1</strain>
    </source>
</reference>
<evidence type="ECO:0000256" key="2">
    <source>
        <dbReference type="SAM" id="Phobius"/>
    </source>
</evidence>
<evidence type="ECO:0000313" key="4">
    <source>
        <dbReference type="Proteomes" id="UP000236724"/>
    </source>
</evidence>
<proteinExistence type="predicted"/>
<keyword evidence="1" id="KW-0175">Coiled coil</keyword>
<feature type="coiled-coil region" evidence="1">
    <location>
        <begin position="34"/>
        <end position="68"/>
    </location>
</feature>
<organism evidence="3 4">
    <name type="scientific">Candidatus Venteria ishoeyi</name>
    <dbReference type="NCBI Taxonomy" id="1899563"/>
    <lineage>
        <taxon>Bacteria</taxon>
        <taxon>Pseudomonadati</taxon>
        <taxon>Pseudomonadota</taxon>
        <taxon>Gammaproteobacteria</taxon>
        <taxon>Thiotrichales</taxon>
        <taxon>Thiotrichaceae</taxon>
        <taxon>Venteria</taxon>
    </lineage>
</organism>